<proteinExistence type="predicted"/>
<comment type="caution">
    <text evidence="3">The sequence shown here is derived from an EMBL/GenBank/DDBJ whole genome shotgun (WGS) entry which is preliminary data.</text>
</comment>
<dbReference type="OrthoDB" id="10234324at2759"/>
<dbReference type="EMBL" id="CACRXK020000081">
    <property type="protein sequence ID" value="CAB3977936.1"/>
    <property type="molecule type" value="Genomic_DNA"/>
</dbReference>
<name>A0A7D9D6Z9_PARCT</name>
<dbReference type="Pfam" id="PF13359">
    <property type="entry name" value="DDE_Tnp_4"/>
    <property type="match status" value="1"/>
</dbReference>
<evidence type="ECO:0000256" key="2">
    <source>
        <dbReference type="ARBA" id="ARBA00022723"/>
    </source>
</evidence>
<reference evidence="3" key="1">
    <citation type="submission" date="2020-04" db="EMBL/GenBank/DDBJ databases">
        <authorList>
            <person name="Alioto T."/>
            <person name="Alioto T."/>
            <person name="Gomez Garrido J."/>
        </authorList>
    </citation>
    <scope>NUCLEOTIDE SEQUENCE</scope>
    <source>
        <strain evidence="3">A484AB</strain>
    </source>
</reference>
<comment type="cofactor">
    <cofactor evidence="1">
        <name>a divalent metal cation</name>
        <dbReference type="ChEBI" id="CHEBI:60240"/>
    </cofactor>
</comment>
<evidence type="ECO:0000256" key="1">
    <source>
        <dbReference type="ARBA" id="ARBA00001968"/>
    </source>
</evidence>
<keyword evidence="4" id="KW-1185">Reference proteome</keyword>
<protein>
    <submittedName>
        <fullName evidence="3">Uncharacterized protein</fullName>
    </submittedName>
</protein>
<dbReference type="AlphaFoldDB" id="A0A7D9D6Z9"/>
<keyword evidence="2" id="KW-0479">Metal-binding</keyword>
<organism evidence="3 4">
    <name type="scientific">Paramuricea clavata</name>
    <name type="common">Red gorgonian</name>
    <name type="synonym">Violescent sea-whip</name>
    <dbReference type="NCBI Taxonomy" id="317549"/>
    <lineage>
        <taxon>Eukaryota</taxon>
        <taxon>Metazoa</taxon>
        <taxon>Cnidaria</taxon>
        <taxon>Anthozoa</taxon>
        <taxon>Octocorallia</taxon>
        <taxon>Malacalcyonacea</taxon>
        <taxon>Plexauridae</taxon>
        <taxon>Paramuricea</taxon>
    </lineage>
</organism>
<dbReference type="Proteomes" id="UP001152795">
    <property type="component" value="Unassembled WGS sequence"/>
</dbReference>
<evidence type="ECO:0000313" key="3">
    <source>
        <dbReference type="EMBL" id="CAB3977936.1"/>
    </source>
</evidence>
<gene>
    <name evidence="3" type="ORF">PACLA_8A012511</name>
</gene>
<dbReference type="PANTHER" id="PTHR34615">
    <property type="entry name" value="PX DOMAIN-CONTAINING PROTEIN"/>
    <property type="match status" value="1"/>
</dbReference>
<sequence>MAMASASDCIYNVQLRSLVQFIHSPNPSTGRLRHCHLSFNKVTVEHITGQVVNLRILDLNGEPVCANGNQIVISRHEDPVPDYTISLGNIPLADHTSDARGVFCHVYDFLHKQLEMSNETIGQIVSSSSSDCEATYTEQAAEGDNEICGHLKNLVSPLFLSTLLLLADVFSRSAFTSEAAQSDLYPLWDDKANVDKFIENITKINEMPVLENPLNRRLCLQYPSIEEGNFTPNFSKPDQQVNILQHDVQFQPRVRHRPQPLTPDDIIRTTEDRLNQLTSAILREAPVFLAMGEQEENVIKMFDVKSFDYHSSESLCEQNNNEFISFAKHLNRGNLSFPRHRCCEYIAFKERVRDNKERFKNFWFVENEAHQITWNTSNVLCCFQKTEHGLHEGIPDLVEIIKICLVMSRSQSDIERFGKLAKDVSEKRFCRKFNETHQDQNKRDRVTQETFIYDDVEEAECKAEFRVLKQDLPRLREALRIPANFKLEQRSICNGMEGLCMLLRCVCYPCRYSDIIPWFGGRPGSVISFLTNHVIDYIFYTHGYLISEWNKTILNPVAMQSYADAIAIKGTPLDNGRNSPSNLLTRRKPTIEGRRHDAGILAESGLLQDLENHAYSPKGQPLCIYGDLVYPLRVHLQTPFPKAQLRPLMHEFNRSMSQVRIAVEWLFGDIANSFKFTDYKKNLKISLSSVGKMYVLCALLRNAITCLYGNQTSEYFDRLDPPTLEEYFQ</sequence>
<dbReference type="InterPro" id="IPR027806">
    <property type="entry name" value="HARBI1_dom"/>
</dbReference>
<accession>A0A7D9D6Z9</accession>
<dbReference type="GO" id="GO:0046872">
    <property type="term" value="F:metal ion binding"/>
    <property type="evidence" value="ECO:0007669"/>
    <property type="project" value="UniProtKB-KW"/>
</dbReference>
<evidence type="ECO:0000313" key="4">
    <source>
        <dbReference type="Proteomes" id="UP001152795"/>
    </source>
</evidence>
<dbReference type="PANTHER" id="PTHR34615:SF1">
    <property type="entry name" value="PX DOMAIN-CONTAINING PROTEIN"/>
    <property type="match status" value="1"/>
</dbReference>